<dbReference type="Gene3D" id="3.30.420.10">
    <property type="entry name" value="Ribonuclease H-like superfamily/Ribonuclease H"/>
    <property type="match status" value="1"/>
</dbReference>
<dbReference type="Gramene" id="PHT82964">
    <property type="protein sequence ID" value="PHT82964"/>
    <property type="gene ID" value="T459_11407"/>
</dbReference>
<dbReference type="SUPFAM" id="SSF53098">
    <property type="entry name" value="Ribonuclease H-like"/>
    <property type="match status" value="1"/>
</dbReference>
<feature type="compositionally biased region" description="Basic and acidic residues" evidence="1">
    <location>
        <begin position="103"/>
        <end position="119"/>
    </location>
</feature>
<sequence>MGLELNTNGSFIKVIGKAGVGGIVRKRNGQMIRVFVAPIQFCTNNYFEGRAALIVISGCSLQLLHSILEMDSLVLVNMILGSIILPESFKEMCKKSNKYNGSGKEHPSASLLRRRESSSRHHSYLSG</sequence>
<dbReference type="AlphaFoldDB" id="A0A2G2ZM26"/>
<dbReference type="Pfam" id="PF13456">
    <property type="entry name" value="RVT_3"/>
    <property type="match status" value="1"/>
</dbReference>
<accession>A0A2G2ZM26</accession>
<dbReference type="InterPro" id="IPR012337">
    <property type="entry name" value="RNaseH-like_sf"/>
</dbReference>
<dbReference type="InterPro" id="IPR053151">
    <property type="entry name" value="RNase_H-like"/>
</dbReference>
<feature type="domain" description="RNase H type-1" evidence="2">
    <location>
        <begin position="6"/>
        <end position="81"/>
    </location>
</feature>
<dbReference type="EMBL" id="AYRZ02000004">
    <property type="protein sequence ID" value="PHT82964.1"/>
    <property type="molecule type" value="Genomic_DNA"/>
</dbReference>
<evidence type="ECO:0000313" key="4">
    <source>
        <dbReference type="Proteomes" id="UP000222542"/>
    </source>
</evidence>
<gene>
    <name evidence="3" type="ORF">T459_11407</name>
</gene>
<dbReference type="PANTHER" id="PTHR47723">
    <property type="entry name" value="OS05G0353850 PROTEIN"/>
    <property type="match status" value="1"/>
</dbReference>
<dbReference type="Proteomes" id="UP000222542">
    <property type="component" value="Unassembled WGS sequence"/>
</dbReference>
<evidence type="ECO:0000256" key="1">
    <source>
        <dbReference type="SAM" id="MobiDB-lite"/>
    </source>
</evidence>
<name>A0A2G2ZM26_CAPAN</name>
<protein>
    <recommendedName>
        <fullName evidence="2">RNase H type-1 domain-containing protein</fullName>
    </recommendedName>
</protein>
<keyword evidence="4" id="KW-1185">Reference proteome</keyword>
<dbReference type="PANTHER" id="PTHR47723:SF7">
    <property type="entry name" value="RNASE H FAMILY PROTEIN"/>
    <property type="match status" value="1"/>
</dbReference>
<evidence type="ECO:0000313" key="3">
    <source>
        <dbReference type="EMBL" id="PHT82964.1"/>
    </source>
</evidence>
<evidence type="ECO:0000259" key="2">
    <source>
        <dbReference type="Pfam" id="PF13456"/>
    </source>
</evidence>
<proteinExistence type="predicted"/>
<feature type="region of interest" description="Disordered" evidence="1">
    <location>
        <begin position="96"/>
        <end position="127"/>
    </location>
</feature>
<dbReference type="GO" id="GO:0003676">
    <property type="term" value="F:nucleic acid binding"/>
    <property type="evidence" value="ECO:0007669"/>
    <property type="project" value="InterPro"/>
</dbReference>
<dbReference type="SMR" id="A0A2G2ZM26"/>
<organism evidence="3 4">
    <name type="scientific">Capsicum annuum</name>
    <name type="common">Capsicum pepper</name>
    <dbReference type="NCBI Taxonomy" id="4072"/>
    <lineage>
        <taxon>Eukaryota</taxon>
        <taxon>Viridiplantae</taxon>
        <taxon>Streptophyta</taxon>
        <taxon>Embryophyta</taxon>
        <taxon>Tracheophyta</taxon>
        <taxon>Spermatophyta</taxon>
        <taxon>Magnoliopsida</taxon>
        <taxon>eudicotyledons</taxon>
        <taxon>Gunneridae</taxon>
        <taxon>Pentapetalae</taxon>
        <taxon>asterids</taxon>
        <taxon>lamiids</taxon>
        <taxon>Solanales</taxon>
        <taxon>Solanaceae</taxon>
        <taxon>Solanoideae</taxon>
        <taxon>Capsiceae</taxon>
        <taxon>Capsicum</taxon>
    </lineage>
</organism>
<dbReference type="InterPro" id="IPR002156">
    <property type="entry name" value="RNaseH_domain"/>
</dbReference>
<dbReference type="GO" id="GO:0004523">
    <property type="term" value="F:RNA-DNA hybrid ribonuclease activity"/>
    <property type="evidence" value="ECO:0007669"/>
    <property type="project" value="InterPro"/>
</dbReference>
<comment type="caution">
    <text evidence="3">The sequence shown here is derived from an EMBL/GenBank/DDBJ whole genome shotgun (WGS) entry which is preliminary data.</text>
</comment>
<reference evidence="3 4" key="2">
    <citation type="journal article" date="2017" name="Genome Biol.">
        <title>New reference genome sequences of hot pepper reveal the massive evolution of plant disease-resistance genes by retroduplication.</title>
        <authorList>
            <person name="Kim S."/>
            <person name="Park J."/>
            <person name="Yeom S.I."/>
            <person name="Kim Y.M."/>
            <person name="Seo E."/>
            <person name="Kim K.T."/>
            <person name="Kim M.S."/>
            <person name="Lee J.M."/>
            <person name="Cheong K."/>
            <person name="Shin H.S."/>
            <person name="Kim S.B."/>
            <person name="Han K."/>
            <person name="Lee J."/>
            <person name="Park M."/>
            <person name="Lee H.A."/>
            <person name="Lee H.Y."/>
            <person name="Lee Y."/>
            <person name="Oh S."/>
            <person name="Lee J.H."/>
            <person name="Choi E."/>
            <person name="Choi E."/>
            <person name="Lee S.E."/>
            <person name="Jeon J."/>
            <person name="Kim H."/>
            <person name="Choi G."/>
            <person name="Song H."/>
            <person name="Lee J."/>
            <person name="Lee S.C."/>
            <person name="Kwon J.K."/>
            <person name="Lee H.Y."/>
            <person name="Koo N."/>
            <person name="Hong Y."/>
            <person name="Kim R.W."/>
            <person name="Kang W.H."/>
            <person name="Huh J.H."/>
            <person name="Kang B.C."/>
            <person name="Yang T.J."/>
            <person name="Lee Y.H."/>
            <person name="Bennetzen J.L."/>
            <person name="Choi D."/>
        </authorList>
    </citation>
    <scope>NUCLEOTIDE SEQUENCE [LARGE SCALE GENOMIC DNA]</scope>
    <source>
        <strain evidence="4">cv. CM334</strain>
    </source>
</reference>
<dbReference type="InterPro" id="IPR036397">
    <property type="entry name" value="RNaseH_sf"/>
</dbReference>
<reference evidence="3 4" key="1">
    <citation type="journal article" date="2014" name="Nat. Genet.">
        <title>Genome sequence of the hot pepper provides insights into the evolution of pungency in Capsicum species.</title>
        <authorList>
            <person name="Kim S."/>
            <person name="Park M."/>
            <person name="Yeom S.I."/>
            <person name="Kim Y.M."/>
            <person name="Lee J.M."/>
            <person name="Lee H.A."/>
            <person name="Seo E."/>
            <person name="Choi J."/>
            <person name="Cheong K."/>
            <person name="Kim K.T."/>
            <person name="Jung K."/>
            <person name="Lee G.W."/>
            <person name="Oh S.K."/>
            <person name="Bae C."/>
            <person name="Kim S.B."/>
            <person name="Lee H.Y."/>
            <person name="Kim S.Y."/>
            <person name="Kim M.S."/>
            <person name="Kang B.C."/>
            <person name="Jo Y.D."/>
            <person name="Yang H.B."/>
            <person name="Jeong H.J."/>
            <person name="Kang W.H."/>
            <person name="Kwon J.K."/>
            <person name="Shin C."/>
            <person name="Lim J.Y."/>
            <person name="Park J.H."/>
            <person name="Huh J.H."/>
            <person name="Kim J.S."/>
            <person name="Kim B.D."/>
            <person name="Cohen O."/>
            <person name="Paran I."/>
            <person name="Suh M.C."/>
            <person name="Lee S.B."/>
            <person name="Kim Y.K."/>
            <person name="Shin Y."/>
            <person name="Noh S.J."/>
            <person name="Park J."/>
            <person name="Seo Y.S."/>
            <person name="Kwon S.Y."/>
            <person name="Kim H.A."/>
            <person name="Park J.M."/>
            <person name="Kim H.J."/>
            <person name="Choi S.B."/>
            <person name="Bosland P.W."/>
            <person name="Reeves G."/>
            <person name="Jo S.H."/>
            <person name="Lee B.W."/>
            <person name="Cho H.T."/>
            <person name="Choi H.S."/>
            <person name="Lee M.S."/>
            <person name="Yu Y."/>
            <person name="Do Choi Y."/>
            <person name="Park B.S."/>
            <person name="van Deynze A."/>
            <person name="Ashrafi H."/>
            <person name="Hill T."/>
            <person name="Kim W.T."/>
            <person name="Pai H.S."/>
            <person name="Ahn H.K."/>
            <person name="Yeam I."/>
            <person name="Giovannoni J.J."/>
            <person name="Rose J.K."/>
            <person name="Sorensen I."/>
            <person name="Lee S.J."/>
            <person name="Kim R.W."/>
            <person name="Choi I.Y."/>
            <person name="Choi B.S."/>
            <person name="Lim J.S."/>
            <person name="Lee Y.H."/>
            <person name="Choi D."/>
        </authorList>
    </citation>
    <scope>NUCLEOTIDE SEQUENCE [LARGE SCALE GENOMIC DNA]</scope>
    <source>
        <strain evidence="4">cv. CM334</strain>
    </source>
</reference>